<dbReference type="KEGG" id="nai:NECAME_08055"/>
<protein>
    <submittedName>
        <fullName evidence="1">Uncharacterized protein</fullName>
    </submittedName>
</protein>
<dbReference type="OrthoDB" id="5841523at2759"/>
<name>W2TKC0_NECAM</name>
<reference evidence="2" key="1">
    <citation type="journal article" date="2014" name="Nat. Genet.">
        <title>Genome of the human hookworm Necator americanus.</title>
        <authorList>
            <person name="Tang Y.T."/>
            <person name="Gao X."/>
            <person name="Rosa B.A."/>
            <person name="Abubucker S."/>
            <person name="Hallsworth-Pepin K."/>
            <person name="Martin J."/>
            <person name="Tyagi R."/>
            <person name="Heizer E."/>
            <person name="Zhang X."/>
            <person name="Bhonagiri-Palsikar V."/>
            <person name="Minx P."/>
            <person name="Warren W.C."/>
            <person name="Wang Q."/>
            <person name="Zhan B."/>
            <person name="Hotez P.J."/>
            <person name="Sternberg P.W."/>
            <person name="Dougall A."/>
            <person name="Gaze S.T."/>
            <person name="Mulvenna J."/>
            <person name="Sotillo J."/>
            <person name="Ranganathan S."/>
            <person name="Rabelo E.M."/>
            <person name="Wilson R.K."/>
            <person name="Felgner P.L."/>
            <person name="Bethony J."/>
            <person name="Hawdon J.M."/>
            <person name="Gasser R.B."/>
            <person name="Loukas A."/>
            <person name="Mitreva M."/>
        </authorList>
    </citation>
    <scope>NUCLEOTIDE SEQUENCE [LARGE SCALE GENOMIC DNA]</scope>
</reference>
<dbReference type="Proteomes" id="UP000053676">
    <property type="component" value="Unassembled WGS sequence"/>
</dbReference>
<dbReference type="AlphaFoldDB" id="W2TKC0"/>
<proteinExistence type="predicted"/>
<accession>W2TKC0</accession>
<dbReference type="EMBL" id="KI658525">
    <property type="protein sequence ID" value="ETN82233.1"/>
    <property type="molecule type" value="Genomic_DNA"/>
</dbReference>
<gene>
    <name evidence="1" type="ORF">NECAME_08055</name>
</gene>
<sequence length="109" mass="12020">MYDATRITSSMLTKLCAQILETTERGEKRIARKSMLSLRAAAVAVAKVLKLETVTALRVSNGGPLMTHNCEEIGVVSDVLEIMQTIERNKYFTEEGLRPTCESDVDSIA</sequence>
<keyword evidence="2" id="KW-1185">Reference proteome</keyword>
<evidence type="ECO:0000313" key="1">
    <source>
        <dbReference type="EMBL" id="ETN82233.1"/>
    </source>
</evidence>
<organism evidence="1 2">
    <name type="scientific">Necator americanus</name>
    <name type="common">Human hookworm</name>
    <dbReference type="NCBI Taxonomy" id="51031"/>
    <lineage>
        <taxon>Eukaryota</taxon>
        <taxon>Metazoa</taxon>
        <taxon>Ecdysozoa</taxon>
        <taxon>Nematoda</taxon>
        <taxon>Chromadorea</taxon>
        <taxon>Rhabditida</taxon>
        <taxon>Rhabditina</taxon>
        <taxon>Rhabditomorpha</taxon>
        <taxon>Strongyloidea</taxon>
        <taxon>Ancylostomatidae</taxon>
        <taxon>Bunostominae</taxon>
        <taxon>Necator</taxon>
    </lineage>
</organism>
<evidence type="ECO:0000313" key="2">
    <source>
        <dbReference type="Proteomes" id="UP000053676"/>
    </source>
</evidence>